<dbReference type="HOGENOM" id="CLU_438833_0_0_1"/>
<evidence type="ECO:0000256" key="1">
    <source>
        <dbReference type="ARBA" id="ARBA00006432"/>
    </source>
</evidence>
<dbReference type="PROSITE" id="PS00455">
    <property type="entry name" value="AMP_BINDING"/>
    <property type="match status" value="1"/>
</dbReference>
<evidence type="ECO:0000313" key="6">
    <source>
        <dbReference type="Proteomes" id="UP000027456"/>
    </source>
</evidence>
<gene>
    <name evidence="5" type="ORF">V565_133420</name>
</gene>
<reference evidence="5 6" key="1">
    <citation type="submission" date="2013-12" db="EMBL/GenBank/DDBJ databases">
        <authorList>
            <person name="Cubeta M."/>
            <person name="Pakala S."/>
            <person name="Fedorova N."/>
            <person name="Thomas E."/>
            <person name="Dean R."/>
            <person name="Jabaji S."/>
            <person name="Neate S."/>
            <person name="Toda T."/>
            <person name="Tavantzis S."/>
            <person name="Vilgalys R."/>
            <person name="Bharathan N."/>
            <person name="Pakala S."/>
            <person name="Losada L.S."/>
            <person name="Zafar N."/>
            <person name="Nierman W."/>
        </authorList>
    </citation>
    <scope>NUCLEOTIDE SEQUENCE [LARGE SCALE GENOMIC DNA]</scope>
    <source>
        <strain evidence="5 6">123E</strain>
    </source>
</reference>
<feature type="region of interest" description="Disordered" evidence="3">
    <location>
        <begin position="1"/>
        <end position="21"/>
    </location>
</feature>
<dbReference type="Gene3D" id="3.40.50.12780">
    <property type="entry name" value="N-terminal domain of ligase-like"/>
    <property type="match status" value="1"/>
</dbReference>
<feature type="domain" description="AMP-dependent synthetase/ligase" evidence="4">
    <location>
        <begin position="59"/>
        <end position="367"/>
    </location>
</feature>
<dbReference type="PANTHER" id="PTHR43201:SF5">
    <property type="entry name" value="MEDIUM-CHAIN ACYL-COA LIGASE ACSF2, MITOCHONDRIAL"/>
    <property type="match status" value="1"/>
</dbReference>
<dbReference type="STRING" id="1423351.A0A074RLZ4"/>
<dbReference type="InterPro" id="IPR020845">
    <property type="entry name" value="AMP-binding_CS"/>
</dbReference>
<evidence type="ECO:0000256" key="2">
    <source>
        <dbReference type="ARBA" id="ARBA00022598"/>
    </source>
</evidence>
<dbReference type="Proteomes" id="UP000027456">
    <property type="component" value="Unassembled WGS sequence"/>
</dbReference>
<dbReference type="GO" id="GO:0006631">
    <property type="term" value="P:fatty acid metabolic process"/>
    <property type="evidence" value="ECO:0007669"/>
    <property type="project" value="TreeGrafter"/>
</dbReference>
<dbReference type="GO" id="GO:0031956">
    <property type="term" value="F:medium-chain fatty acid-CoA ligase activity"/>
    <property type="evidence" value="ECO:0007669"/>
    <property type="project" value="TreeGrafter"/>
</dbReference>
<dbReference type="PANTHER" id="PTHR43201">
    <property type="entry name" value="ACYL-COA SYNTHETASE"/>
    <property type="match status" value="1"/>
</dbReference>
<dbReference type="InterPro" id="IPR042099">
    <property type="entry name" value="ANL_N_sf"/>
</dbReference>
<evidence type="ECO:0000256" key="3">
    <source>
        <dbReference type="SAM" id="MobiDB-lite"/>
    </source>
</evidence>
<keyword evidence="2" id="KW-0436">Ligase</keyword>
<evidence type="ECO:0000313" key="5">
    <source>
        <dbReference type="EMBL" id="KEP48116.1"/>
    </source>
</evidence>
<name>A0A074RLZ4_9AGAM</name>
<accession>A0A074RLZ4</accession>
<protein>
    <submittedName>
        <fullName evidence="5">AMP-binding enzyme</fullName>
    </submittedName>
</protein>
<keyword evidence="6" id="KW-1185">Reference proteome</keyword>
<dbReference type="SUPFAM" id="SSF56801">
    <property type="entry name" value="Acetyl-CoA synthetase-like"/>
    <property type="match status" value="1"/>
</dbReference>
<dbReference type="Pfam" id="PF00501">
    <property type="entry name" value="AMP-binding"/>
    <property type="match status" value="1"/>
</dbReference>
<evidence type="ECO:0000259" key="4">
    <source>
        <dbReference type="Pfam" id="PF00501"/>
    </source>
</evidence>
<dbReference type="InterPro" id="IPR000873">
    <property type="entry name" value="AMP-dep_synth/lig_dom"/>
</dbReference>
<sequence>MASITHNPPTDGIYTGPKDDDPLTEKELAILLAIPRGAEKAPTATIFRLPLGPDPTQGWVDVTFSEARSIIARLAVDWKARLSEATGASSIGPGMTVCLLVQPIVHVILHWLAFWALGCSIQVISLSMDNDTIALYLRKSGCQVVVHSGISDTQVAEIRAGCNAAIISLPKEEHAHEFALSNKHTQTMSTLPWPEPCRPDPAIISHSSGSTGTAKLVQVSLYFCTLGIPDRRVLEFANLDNSIHDPRPNLILSPSYWSSFNTALTNQLVTGTPMAFAHVFDIAKFPSSEFIGWARGLGVGGVVCAPRFIRDIVTSGSEADISFLQGFHNIIVGGSALDGSTAALVEKYKLKFMNAFGCTELGAILIASQPPYTHLHLLPGPSPLVLPISDVEPDGSRQVQIWYSRFTSPQVAHLHTKGGMPLHFEPFPGDGPHKGELAVKLDDIFKEVRTSTSTGSQASYIYLGRSDDLIKIAGRGGWDINASAYETQLTSAIISYLANKNKEIDWTIDGVQLFGHNRPCTALVIQLRPAHRGESTGEIGQDILEHLPNMVELVNTMLKLDPVQRVDPQKRMLVIASNGKAYGPGASEQMEDMPRLMMTHKHTLQRWRNVEAFGNWLDGLDYT</sequence>
<organism evidence="5 6">
    <name type="scientific">Rhizoctonia solani 123E</name>
    <dbReference type="NCBI Taxonomy" id="1423351"/>
    <lineage>
        <taxon>Eukaryota</taxon>
        <taxon>Fungi</taxon>
        <taxon>Dikarya</taxon>
        <taxon>Basidiomycota</taxon>
        <taxon>Agaricomycotina</taxon>
        <taxon>Agaricomycetes</taxon>
        <taxon>Cantharellales</taxon>
        <taxon>Ceratobasidiaceae</taxon>
        <taxon>Rhizoctonia</taxon>
    </lineage>
</organism>
<dbReference type="EMBL" id="AZST01000574">
    <property type="protein sequence ID" value="KEP48116.1"/>
    <property type="molecule type" value="Genomic_DNA"/>
</dbReference>
<proteinExistence type="inferred from homology"/>
<dbReference type="AlphaFoldDB" id="A0A074RLZ4"/>
<dbReference type="OrthoDB" id="429813at2759"/>
<comment type="caution">
    <text evidence="5">The sequence shown here is derived from an EMBL/GenBank/DDBJ whole genome shotgun (WGS) entry which is preliminary data.</text>
</comment>
<comment type="similarity">
    <text evidence="1">Belongs to the ATP-dependent AMP-binding enzyme family.</text>
</comment>